<feature type="compositionally biased region" description="Low complexity" evidence="1">
    <location>
        <begin position="171"/>
        <end position="183"/>
    </location>
</feature>
<feature type="compositionally biased region" description="Low complexity" evidence="1">
    <location>
        <begin position="256"/>
        <end position="274"/>
    </location>
</feature>
<dbReference type="Pfam" id="PF03031">
    <property type="entry name" value="NIF"/>
    <property type="match status" value="1"/>
</dbReference>
<proteinExistence type="predicted"/>
<name>A0A9P4NV09_9PEZI</name>
<evidence type="ECO:0000259" key="2">
    <source>
        <dbReference type="PROSITE" id="PS50969"/>
    </source>
</evidence>
<feature type="compositionally biased region" description="Polar residues" evidence="1">
    <location>
        <begin position="198"/>
        <end position="208"/>
    </location>
</feature>
<dbReference type="PROSITE" id="PS50969">
    <property type="entry name" value="FCP1"/>
    <property type="match status" value="1"/>
</dbReference>
<sequence length="492" mass="55092">MNSLNILSGRSPTPPASRSRRSSSYDNTSTERTDESKTAEEQGERARDEEQGQGEGVETMDFSETTPLIGGQSPELFGDRKSGNGWRTIPKRISTTLIGTTRVVFTTITTPVRYVIACFYDENGQFSPFLPLITICRMLTPRRRKRSARQLESGTEKQKAKSRPQKRSKRSTSVESTSAVTSDSELDEKVAIDGDSPARNTRQRTQSQEPDEIAPQRRSIRIKLHNEEALKKRRKQLDPSKPSSDKVSNAKDAVAAALKSPSSPSSSKLTRFPRAPLPPRPLVPRRQPSYSNLKGISSLPPRQKTLIIDLDETLIHSHSKGGRFATGHMVEVKIGHAVGVGGVTFGPQVPILYYVHKRPHCDEFLRKVHKWYNLVIFTASVQEYADPVIDWLELERSYFSGRYYRQHCTMRNGAYIKDLSAVEPDLSKVMIVDNSPVSYCFHEDNAVPIEGWISDPTDNDLLNLIPILEGLQHSTDVRALLSLRLGQPQVDG</sequence>
<dbReference type="Gene3D" id="3.40.50.1000">
    <property type="entry name" value="HAD superfamily/HAD-like"/>
    <property type="match status" value="1"/>
</dbReference>
<comment type="caution">
    <text evidence="3">The sequence shown here is derived from an EMBL/GenBank/DDBJ whole genome shotgun (WGS) entry which is preliminary data.</text>
</comment>
<accession>A0A9P4NV09</accession>
<dbReference type="PANTHER" id="PTHR12210">
    <property type="entry name" value="DULLARD PROTEIN PHOSPHATASE"/>
    <property type="match status" value="1"/>
</dbReference>
<dbReference type="InterPro" id="IPR036412">
    <property type="entry name" value="HAD-like_sf"/>
</dbReference>
<gene>
    <name evidence="3" type="ORF">EJ08DRAFT_648523</name>
</gene>
<dbReference type="InterPro" id="IPR050365">
    <property type="entry name" value="TIM50"/>
</dbReference>
<protein>
    <recommendedName>
        <fullName evidence="2">FCP1 homology domain-containing protein</fullName>
    </recommendedName>
</protein>
<dbReference type="EMBL" id="MU007029">
    <property type="protein sequence ID" value="KAF2431823.1"/>
    <property type="molecule type" value="Genomic_DNA"/>
</dbReference>
<dbReference type="InterPro" id="IPR004274">
    <property type="entry name" value="FCP1_dom"/>
</dbReference>
<feature type="domain" description="FCP1 homology" evidence="2">
    <location>
        <begin position="299"/>
        <end position="471"/>
    </location>
</feature>
<evidence type="ECO:0000313" key="4">
    <source>
        <dbReference type="Proteomes" id="UP000800235"/>
    </source>
</evidence>
<feature type="region of interest" description="Disordered" evidence="1">
    <location>
        <begin position="146"/>
        <end position="297"/>
    </location>
</feature>
<feature type="region of interest" description="Disordered" evidence="1">
    <location>
        <begin position="1"/>
        <end position="87"/>
    </location>
</feature>
<dbReference type="SMART" id="SM00577">
    <property type="entry name" value="CPDc"/>
    <property type="match status" value="1"/>
</dbReference>
<feature type="compositionally biased region" description="Basic and acidic residues" evidence="1">
    <location>
        <begin position="29"/>
        <end position="50"/>
    </location>
</feature>
<dbReference type="InterPro" id="IPR011948">
    <property type="entry name" value="Dullard_phosphatase"/>
</dbReference>
<evidence type="ECO:0000313" key="3">
    <source>
        <dbReference type="EMBL" id="KAF2431823.1"/>
    </source>
</evidence>
<dbReference type="CDD" id="cd07521">
    <property type="entry name" value="HAD_FCP1-like"/>
    <property type="match status" value="1"/>
</dbReference>
<dbReference type="NCBIfam" id="TIGR02251">
    <property type="entry name" value="HIF-SF_euk"/>
    <property type="match status" value="1"/>
</dbReference>
<dbReference type="OrthoDB" id="277011at2759"/>
<dbReference type="Proteomes" id="UP000800235">
    <property type="component" value="Unassembled WGS sequence"/>
</dbReference>
<dbReference type="SUPFAM" id="SSF56784">
    <property type="entry name" value="HAD-like"/>
    <property type="match status" value="1"/>
</dbReference>
<keyword evidence="4" id="KW-1185">Reference proteome</keyword>
<evidence type="ECO:0000256" key="1">
    <source>
        <dbReference type="SAM" id="MobiDB-lite"/>
    </source>
</evidence>
<reference evidence="3" key="1">
    <citation type="journal article" date="2020" name="Stud. Mycol.">
        <title>101 Dothideomycetes genomes: a test case for predicting lifestyles and emergence of pathogens.</title>
        <authorList>
            <person name="Haridas S."/>
            <person name="Albert R."/>
            <person name="Binder M."/>
            <person name="Bloem J."/>
            <person name="Labutti K."/>
            <person name="Salamov A."/>
            <person name="Andreopoulos B."/>
            <person name="Baker S."/>
            <person name="Barry K."/>
            <person name="Bills G."/>
            <person name="Bluhm B."/>
            <person name="Cannon C."/>
            <person name="Castanera R."/>
            <person name="Culley D."/>
            <person name="Daum C."/>
            <person name="Ezra D."/>
            <person name="Gonzalez J."/>
            <person name="Henrissat B."/>
            <person name="Kuo A."/>
            <person name="Liang C."/>
            <person name="Lipzen A."/>
            <person name="Lutzoni F."/>
            <person name="Magnuson J."/>
            <person name="Mondo S."/>
            <person name="Nolan M."/>
            <person name="Ohm R."/>
            <person name="Pangilinan J."/>
            <person name="Park H.-J."/>
            <person name="Ramirez L."/>
            <person name="Alfaro M."/>
            <person name="Sun H."/>
            <person name="Tritt A."/>
            <person name="Yoshinaga Y."/>
            <person name="Zwiers L.-H."/>
            <person name="Turgeon B."/>
            <person name="Goodwin S."/>
            <person name="Spatafora J."/>
            <person name="Crous P."/>
            <person name="Grigoriev I."/>
        </authorList>
    </citation>
    <scope>NUCLEOTIDE SEQUENCE</scope>
    <source>
        <strain evidence="3">CBS 130266</strain>
    </source>
</reference>
<dbReference type="AlphaFoldDB" id="A0A9P4NV09"/>
<dbReference type="GO" id="GO:0016791">
    <property type="term" value="F:phosphatase activity"/>
    <property type="evidence" value="ECO:0007669"/>
    <property type="project" value="InterPro"/>
</dbReference>
<dbReference type="FunFam" id="3.40.50.1000:FF:000089">
    <property type="entry name" value="NIF domain protein"/>
    <property type="match status" value="1"/>
</dbReference>
<organism evidence="3 4">
    <name type="scientific">Tothia fuscella</name>
    <dbReference type="NCBI Taxonomy" id="1048955"/>
    <lineage>
        <taxon>Eukaryota</taxon>
        <taxon>Fungi</taxon>
        <taxon>Dikarya</taxon>
        <taxon>Ascomycota</taxon>
        <taxon>Pezizomycotina</taxon>
        <taxon>Dothideomycetes</taxon>
        <taxon>Pleosporomycetidae</taxon>
        <taxon>Venturiales</taxon>
        <taxon>Cylindrosympodiaceae</taxon>
        <taxon>Tothia</taxon>
    </lineage>
</organism>
<dbReference type="InterPro" id="IPR023214">
    <property type="entry name" value="HAD_sf"/>
</dbReference>
<feature type="compositionally biased region" description="Basic residues" evidence="1">
    <location>
        <begin position="160"/>
        <end position="170"/>
    </location>
</feature>